<reference evidence="2 4" key="1">
    <citation type="submission" date="2015-08" db="EMBL/GenBank/DDBJ databases">
        <title>Draft Genome Sequence of Rathayibacter sp. Strain VKM Ac-2596 Isolated from Leaf Gall Induced by Plant-Parasitic Nematodes.</title>
        <authorList>
            <person name="Vasilenko O.V."/>
            <person name="Starodumova I.P."/>
            <person name="Tarlachkov S.V."/>
            <person name="Dorofeeva L.V."/>
            <person name="Evtushenko L.I."/>
        </authorList>
    </citation>
    <scope>NUCLEOTIDE SEQUENCE [LARGE SCALE GENOMIC DNA]</scope>
    <source>
        <strain evidence="2 4">VKM Ac-2596</strain>
    </source>
</reference>
<dbReference type="PANTHER" id="PTHR12697">
    <property type="entry name" value="PBS LYASE HEAT-LIKE PROTEIN"/>
    <property type="match status" value="1"/>
</dbReference>
<evidence type="ECO:0000256" key="1">
    <source>
        <dbReference type="SAM" id="MobiDB-lite"/>
    </source>
</evidence>
<feature type="region of interest" description="Disordered" evidence="1">
    <location>
        <begin position="260"/>
        <end position="287"/>
    </location>
</feature>
<dbReference type="AlphaFoldDB" id="A0A166HRI9"/>
<evidence type="ECO:0000313" key="5">
    <source>
        <dbReference type="Proteomes" id="UP000465031"/>
    </source>
</evidence>
<dbReference type="Gene3D" id="1.25.10.10">
    <property type="entry name" value="Leucine-rich Repeat Variant"/>
    <property type="match status" value="2"/>
</dbReference>
<dbReference type="InterPro" id="IPR011989">
    <property type="entry name" value="ARM-like"/>
</dbReference>
<evidence type="ECO:0000313" key="2">
    <source>
        <dbReference type="EMBL" id="KZX21054.1"/>
    </source>
</evidence>
<dbReference type="SUPFAM" id="SSF48371">
    <property type="entry name" value="ARM repeat"/>
    <property type="match status" value="1"/>
</dbReference>
<evidence type="ECO:0000313" key="4">
    <source>
        <dbReference type="Proteomes" id="UP000076717"/>
    </source>
</evidence>
<reference evidence="5" key="3">
    <citation type="submission" date="2019-12" db="EMBL/GenBank/DDBJ databases">
        <title>Complete and draft genome sequences of new strains and members of some known species of the genus Rathayibacter isolated from plants.</title>
        <authorList>
            <person name="Tarlachkov S.V."/>
            <person name="Starodumova I.P."/>
            <person name="Dorofeeva L.V."/>
            <person name="Prisyazhnaya N.V."/>
            <person name="Leyn S."/>
            <person name="Zlamal J."/>
            <person name="Elan M."/>
            <person name="Osterman A.L."/>
            <person name="Nadler S."/>
            <person name="Subbotin S.A."/>
            <person name="Evtushenko L.I."/>
        </authorList>
    </citation>
    <scope>NUCLEOTIDE SEQUENCE [LARGE SCALE GENOMIC DNA]</scope>
    <source>
        <strain evidence="5">VKM Ac-2761</strain>
    </source>
</reference>
<name>A0A166HRI9_9MICO</name>
<gene>
    <name evidence="2" type="ORF">ACH61_01839</name>
    <name evidence="3" type="ORF">GSU10_12270</name>
</gene>
<dbReference type="SMART" id="SM00567">
    <property type="entry name" value="EZ_HEAT"/>
    <property type="match status" value="4"/>
</dbReference>
<dbReference type="EMBL" id="CP047186">
    <property type="protein sequence ID" value="QHC56331.1"/>
    <property type="molecule type" value="Genomic_DNA"/>
</dbReference>
<dbReference type="Pfam" id="PF13646">
    <property type="entry name" value="HEAT_2"/>
    <property type="match status" value="2"/>
</dbReference>
<dbReference type="RefSeq" id="WP_082845141.1">
    <property type="nucleotide sequence ID" value="NZ_CP047186.1"/>
</dbReference>
<dbReference type="InterPro" id="IPR016024">
    <property type="entry name" value="ARM-type_fold"/>
</dbReference>
<keyword evidence="4" id="KW-1185">Reference proteome</keyword>
<dbReference type="KEGG" id="rte:GSU10_12270"/>
<dbReference type="Proteomes" id="UP000465031">
    <property type="component" value="Chromosome"/>
</dbReference>
<dbReference type="EMBL" id="LIIN01000057">
    <property type="protein sequence ID" value="KZX21054.1"/>
    <property type="molecule type" value="Genomic_DNA"/>
</dbReference>
<dbReference type="InterPro" id="IPR004155">
    <property type="entry name" value="PBS_lyase_HEAT"/>
</dbReference>
<proteinExistence type="predicted"/>
<protein>
    <submittedName>
        <fullName evidence="3">HEAT repeat domain-containing protein</fullName>
    </submittedName>
</protein>
<accession>A0A166HRI9</accession>
<sequence>MSTIRPSSDSTQPGRHSGDQVARLLAGLADRDRDVRQASALALGERADRAAVGAVLAQLWEEPDFFVRDTLTWAASRVGREAVPLVREALAADRRPAVRTQAMHVLSKIADPATMDDILPLIDDGAPEVAAKARWALSRLGDPRAVPVLLRQLGTGDAEAQNALTDVVASFRAAAVPGLIDALAHADPAARRHAAEVVGHIGSPHAEPALAALRSAAEGPDVEVAVSALMAVGEFSSHEAQLVIADATQSGEPRVRAVAERLRSRPPRRSRLETLQAVRAARQAGAS</sequence>
<reference evidence="3" key="2">
    <citation type="submission" date="2019-12" db="EMBL/GenBank/DDBJ databases">
        <title>Complete and Draft Genome Sequences of New Strains and Members of Some Known Species of the Genus Rathayibacter isolated from Plants.</title>
        <authorList>
            <person name="Tarlachkov S.V."/>
            <person name="Starodumova I.P."/>
            <person name="Dorofeeva L.V."/>
            <person name="Prisyazhnaya N.V."/>
            <person name="Leyn S.A."/>
            <person name="Zlamal J.E."/>
            <person name="Elane M.L."/>
            <person name="Osterman A.L."/>
            <person name="Nadler S.A."/>
            <person name="Subbotin S.A."/>
            <person name="Evtushenko L.I."/>
        </authorList>
    </citation>
    <scope>NUCLEOTIDE SEQUENCE</scope>
    <source>
        <strain evidence="3">VKM Ac-2761</strain>
    </source>
</reference>
<organism evidence="2 4">
    <name type="scientific">Rathayibacter tanaceti</name>
    <dbReference type="NCBI Taxonomy" id="1671680"/>
    <lineage>
        <taxon>Bacteria</taxon>
        <taxon>Bacillati</taxon>
        <taxon>Actinomycetota</taxon>
        <taxon>Actinomycetes</taxon>
        <taxon>Micrococcales</taxon>
        <taxon>Microbacteriaceae</taxon>
        <taxon>Rathayibacter</taxon>
    </lineage>
</organism>
<dbReference type="PANTHER" id="PTHR12697:SF5">
    <property type="entry name" value="DEOXYHYPUSINE HYDROXYLASE"/>
    <property type="match status" value="1"/>
</dbReference>
<dbReference type="GO" id="GO:0016491">
    <property type="term" value="F:oxidoreductase activity"/>
    <property type="evidence" value="ECO:0007669"/>
    <property type="project" value="TreeGrafter"/>
</dbReference>
<dbReference type="OrthoDB" id="9134742at2"/>
<dbReference type="Proteomes" id="UP000076717">
    <property type="component" value="Unassembled WGS sequence"/>
</dbReference>
<evidence type="ECO:0000313" key="3">
    <source>
        <dbReference type="EMBL" id="QHC56331.1"/>
    </source>
</evidence>